<proteinExistence type="predicted"/>
<feature type="compositionally biased region" description="Low complexity" evidence="1">
    <location>
        <begin position="69"/>
        <end position="78"/>
    </location>
</feature>
<evidence type="ECO:0000313" key="2">
    <source>
        <dbReference type="WBParaSite" id="ASIM_0002075701-mRNA-1"/>
    </source>
</evidence>
<dbReference type="AlphaFoldDB" id="A0A0M3KID8"/>
<reference evidence="2" key="1">
    <citation type="submission" date="2017-02" db="UniProtKB">
        <authorList>
            <consortium name="WormBaseParasite"/>
        </authorList>
    </citation>
    <scope>IDENTIFICATION</scope>
</reference>
<feature type="compositionally biased region" description="Low complexity" evidence="1">
    <location>
        <begin position="53"/>
        <end position="62"/>
    </location>
</feature>
<name>A0A0M3KID8_ANISI</name>
<feature type="region of interest" description="Disordered" evidence="1">
    <location>
        <begin position="53"/>
        <end position="102"/>
    </location>
</feature>
<dbReference type="WBParaSite" id="ASIM_0002075701-mRNA-1">
    <property type="protein sequence ID" value="ASIM_0002075701-mRNA-1"/>
    <property type="gene ID" value="ASIM_0002075701"/>
</dbReference>
<evidence type="ECO:0000256" key="1">
    <source>
        <dbReference type="SAM" id="MobiDB-lite"/>
    </source>
</evidence>
<feature type="compositionally biased region" description="Basic and acidic residues" evidence="1">
    <location>
        <begin position="79"/>
        <end position="89"/>
    </location>
</feature>
<accession>A0A0M3KID8</accession>
<protein>
    <submittedName>
        <fullName evidence="2">Protein FAM91A1</fullName>
    </submittedName>
</protein>
<sequence>LNERSFDPCELFSSQSQLVTMNLNQIGTLKLELIVTWIPLLCTKTARSMSSLNSSQLSGSISKPKENASGSTSTSDMSSNDRRPRILLREKKRGNATTRQKEVWRSSTNILDSVYNDISRSIPSIDANGKSEVNGLNPWNRSQSIAQLGPSSSGDSLHSSIPALTTLPEPLAMIESMKPYLPKLIRRCPELNLFQMCLNSWQALLKRSRSLSLMTGGDHCESVLRNSRSRTDPSIRSSLCATASYSPPFHDEFDDSLLMHAHEQKYVDFQMNSICFLFEVFRSNVIQVICTA</sequence>
<organism evidence="2">
    <name type="scientific">Anisakis simplex</name>
    <name type="common">Herring worm</name>
    <dbReference type="NCBI Taxonomy" id="6269"/>
    <lineage>
        <taxon>Eukaryota</taxon>
        <taxon>Metazoa</taxon>
        <taxon>Ecdysozoa</taxon>
        <taxon>Nematoda</taxon>
        <taxon>Chromadorea</taxon>
        <taxon>Rhabditida</taxon>
        <taxon>Spirurina</taxon>
        <taxon>Ascaridomorpha</taxon>
        <taxon>Ascaridoidea</taxon>
        <taxon>Anisakidae</taxon>
        <taxon>Anisakis</taxon>
        <taxon>Anisakis simplex complex</taxon>
    </lineage>
</organism>